<reference evidence="8" key="1">
    <citation type="journal article" date="2021" name="Elife">
        <title>Highly contiguous assemblies of 101 drosophilid genomes.</title>
        <authorList>
            <person name="Kim B.Y."/>
            <person name="Wang J.R."/>
            <person name="Miller D.E."/>
            <person name="Barmina O."/>
            <person name="Delaney E."/>
            <person name="Thompson A."/>
            <person name="Comeault A.A."/>
            <person name="Peede D."/>
            <person name="D'Agostino E.R."/>
            <person name="Pelaez J."/>
            <person name="Aguilar J.M."/>
            <person name="Haji D."/>
            <person name="Matsunaga T."/>
            <person name="Armstrong E.E."/>
            <person name="Zych M."/>
            <person name="Ogawa Y."/>
            <person name="Stamenkovic-Radak M."/>
            <person name="Jelic M."/>
            <person name="Veselinovic M.S."/>
            <person name="Tanaskovic M."/>
            <person name="Eric P."/>
            <person name="Gao J.J."/>
            <person name="Katoh T.K."/>
            <person name="Toda M.J."/>
            <person name="Watabe H."/>
            <person name="Watada M."/>
            <person name="Davis J.S."/>
            <person name="Moyle L.C."/>
            <person name="Manoli G."/>
            <person name="Bertolini E."/>
            <person name="Kostal V."/>
            <person name="Hawley R.S."/>
            <person name="Takahashi A."/>
            <person name="Jones C.D."/>
            <person name="Price D.K."/>
            <person name="Whiteman N."/>
            <person name="Kopp A."/>
            <person name="Matute D.R."/>
            <person name="Petrov D.A."/>
        </authorList>
    </citation>
    <scope>NUCLEOTIDE SEQUENCE [LARGE SCALE GENOMIC DNA]</scope>
</reference>
<evidence type="ECO:0000256" key="2">
    <source>
        <dbReference type="ARBA" id="ARBA00005453"/>
    </source>
</evidence>
<evidence type="ECO:0000256" key="5">
    <source>
        <dbReference type="ARBA" id="ARBA00023128"/>
    </source>
</evidence>
<gene>
    <name evidence="9" type="primary">LOC108046948</name>
    <name evidence="7" type="synonym">108046948</name>
</gene>
<dbReference type="EnsemblMetazoa" id="XM_017126930.1">
    <property type="protein sequence ID" value="XP_016982419.1"/>
    <property type="gene ID" value="LOC108046948"/>
</dbReference>
<dbReference type="PANTHER" id="PTHR31107">
    <property type="entry name" value="APOPTOGENIC PROTEIN 1, MITOCHONDRIAL"/>
    <property type="match status" value="1"/>
</dbReference>
<dbReference type="OrthoDB" id="6246201at2759"/>
<keyword evidence="4" id="KW-0809">Transit peptide</keyword>
<dbReference type="AlphaFoldDB" id="A0A6P4F081"/>
<keyword evidence="8" id="KW-1185">Reference proteome</keyword>
<keyword evidence="5" id="KW-0496">Mitochondrion</keyword>
<dbReference type="OMA" id="AWNQEFW"/>
<dbReference type="GeneID" id="108046948"/>
<dbReference type="PANTHER" id="PTHR31107:SF2">
    <property type="entry name" value="CYTOCHROME C OXIDASE ASSEMBLY FACTOR 8"/>
    <property type="match status" value="1"/>
</dbReference>
<comment type="similarity">
    <text evidence="2">Belongs to the COA8 family.</text>
</comment>
<proteinExistence type="inferred from homology"/>
<evidence type="ECO:0000256" key="4">
    <source>
        <dbReference type="ARBA" id="ARBA00022946"/>
    </source>
</evidence>
<dbReference type="Pfam" id="PF10231">
    <property type="entry name" value="COA8"/>
    <property type="match status" value="1"/>
</dbReference>
<keyword evidence="6" id="KW-0472">Membrane</keyword>
<evidence type="ECO:0000256" key="1">
    <source>
        <dbReference type="ARBA" id="ARBA00004443"/>
    </source>
</evidence>
<sequence>MNKCFKYQPRILLSQLSLPRCYAAVQTEPPPPGQKRTVVVGLAHKPDPKSVKCDYIGPPDAESNLRPYVRHYDDDETRLARSLRLKRIEVEAWNTDFWTRHNKRFYEEKEDFIRLHKESGTAEVSADQMSHFYKAFLDKNWRIHMMYNLSWYLKNFDILSMAAGVQLQRLLVLVKRRRT</sequence>
<name>A0A6P4F081_DRORH</name>
<dbReference type="GO" id="GO:0005743">
    <property type="term" value="C:mitochondrial inner membrane"/>
    <property type="evidence" value="ECO:0007669"/>
    <property type="project" value="UniProtKB-SubCell"/>
</dbReference>
<evidence type="ECO:0000256" key="3">
    <source>
        <dbReference type="ARBA" id="ARBA00022792"/>
    </source>
</evidence>
<evidence type="ECO:0000313" key="7">
    <source>
        <dbReference type="EnsemblMetazoa" id="XP_016982419.1"/>
    </source>
</evidence>
<dbReference type="RefSeq" id="XP_016982419.1">
    <property type="nucleotide sequence ID" value="XM_017126930.1"/>
</dbReference>
<dbReference type="CTD" id="84334"/>
<dbReference type="GO" id="GO:0097193">
    <property type="term" value="P:intrinsic apoptotic signaling pathway"/>
    <property type="evidence" value="ECO:0007669"/>
    <property type="project" value="InterPro"/>
</dbReference>
<protein>
    <submittedName>
        <fullName evidence="9">APOPT family protein CG14806, mitochondrial</fullName>
    </submittedName>
</protein>
<dbReference type="Proteomes" id="UP001652680">
    <property type="component" value="Unassembled WGS sequence"/>
</dbReference>
<evidence type="ECO:0000313" key="9">
    <source>
        <dbReference type="RefSeq" id="XP_016982419.1"/>
    </source>
</evidence>
<evidence type="ECO:0000256" key="6">
    <source>
        <dbReference type="ARBA" id="ARBA00023136"/>
    </source>
</evidence>
<evidence type="ECO:0000313" key="8">
    <source>
        <dbReference type="Proteomes" id="UP001652680"/>
    </source>
</evidence>
<comment type="subcellular location">
    <subcellularLocation>
        <location evidence="1">Mitochondrion inner membrane</location>
        <topology evidence="1">Peripheral membrane protein</topology>
        <orientation evidence="1">Matrix side</orientation>
    </subcellularLocation>
</comment>
<dbReference type="InterPro" id="IPR018796">
    <property type="entry name" value="COA8"/>
</dbReference>
<organism evidence="9">
    <name type="scientific">Drosophila rhopaloa</name>
    <name type="common">Fruit fly</name>
    <dbReference type="NCBI Taxonomy" id="1041015"/>
    <lineage>
        <taxon>Eukaryota</taxon>
        <taxon>Metazoa</taxon>
        <taxon>Ecdysozoa</taxon>
        <taxon>Arthropoda</taxon>
        <taxon>Hexapoda</taxon>
        <taxon>Insecta</taxon>
        <taxon>Pterygota</taxon>
        <taxon>Neoptera</taxon>
        <taxon>Endopterygota</taxon>
        <taxon>Diptera</taxon>
        <taxon>Brachycera</taxon>
        <taxon>Muscomorpha</taxon>
        <taxon>Ephydroidea</taxon>
        <taxon>Drosophilidae</taxon>
        <taxon>Drosophila</taxon>
        <taxon>Sophophora</taxon>
    </lineage>
</organism>
<accession>A0A6P4F081</accession>
<reference evidence="7" key="3">
    <citation type="submission" date="2025-05" db="UniProtKB">
        <authorList>
            <consortium name="EnsemblMetazoa"/>
        </authorList>
    </citation>
    <scope>IDENTIFICATION</scope>
</reference>
<reference evidence="9" key="2">
    <citation type="submission" date="2025-04" db="UniProtKB">
        <authorList>
            <consortium name="RefSeq"/>
        </authorList>
    </citation>
    <scope>IDENTIFICATION</scope>
</reference>
<keyword evidence="3" id="KW-0999">Mitochondrion inner membrane</keyword>